<protein>
    <submittedName>
        <fullName evidence="1">Uncharacterized protein</fullName>
    </submittedName>
</protein>
<sequence length="177" mass="20537">MDLYYKYQSQFGHADLIEFAPDTLVGFAIRMFTGKNVSHTAGVALMQLVGDNEERRYIWEADKNGFHLSYLSDVVSGYNGTVYWLQLKEEYKDYRLKIVQQAKKLEGKHYDYINLIRNARRPVKLDDKDIFCSEGWHISIVRTGLITEELTGGYALRPGEFDRIGIYNSPICIHNKE</sequence>
<evidence type="ECO:0000313" key="2">
    <source>
        <dbReference type="Proteomes" id="UP000176815"/>
    </source>
</evidence>
<comment type="caution">
    <text evidence="1">The sequence shown here is derived from an EMBL/GenBank/DDBJ whole genome shotgun (WGS) entry which is preliminary data.</text>
</comment>
<name>A0A1F4X3K2_UNCKA</name>
<dbReference type="Proteomes" id="UP000176815">
    <property type="component" value="Unassembled WGS sequence"/>
</dbReference>
<organism evidence="1 2">
    <name type="scientific">candidate division WWE3 bacterium RIFOXYD1_FULL_39_9</name>
    <dbReference type="NCBI Taxonomy" id="1802649"/>
    <lineage>
        <taxon>Bacteria</taxon>
        <taxon>Katanobacteria</taxon>
    </lineage>
</organism>
<accession>A0A1F4X3K2</accession>
<evidence type="ECO:0000313" key="1">
    <source>
        <dbReference type="EMBL" id="OGC76290.1"/>
    </source>
</evidence>
<dbReference type="InterPro" id="IPR038765">
    <property type="entry name" value="Papain-like_cys_pep_sf"/>
</dbReference>
<dbReference type="Gene3D" id="3.90.1720.10">
    <property type="entry name" value="endopeptidase domain like (from Nostoc punctiforme)"/>
    <property type="match status" value="1"/>
</dbReference>
<gene>
    <name evidence="1" type="ORF">A2619_05745</name>
</gene>
<dbReference type="AlphaFoldDB" id="A0A1F4X3K2"/>
<dbReference type="EMBL" id="MEWG01000046">
    <property type="protein sequence ID" value="OGC76290.1"/>
    <property type="molecule type" value="Genomic_DNA"/>
</dbReference>
<reference evidence="1 2" key="1">
    <citation type="journal article" date="2016" name="Nat. Commun.">
        <title>Thousands of microbial genomes shed light on interconnected biogeochemical processes in an aquifer system.</title>
        <authorList>
            <person name="Anantharaman K."/>
            <person name="Brown C.T."/>
            <person name="Hug L.A."/>
            <person name="Sharon I."/>
            <person name="Castelle C.J."/>
            <person name="Probst A.J."/>
            <person name="Thomas B.C."/>
            <person name="Singh A."/>
            <person name="Wilkins M.J."/>
            <person name="Karaoz U."/>
            <person name="Brodie E.L."/>
            <person name="Williams K.H."/>
            <person name="Hubbard S.S."/>
            <person name="Banfield J.F."/>
        </authorList>
    </citation>
    <scope>NUCLEOTIDE SEQUENCE [LARGE SCALE GENOMIC DNA]</scope>
</reference>
<proteinExistence type="predicted"/>
<dbReference type="SUPFAM" id="SSF54001">
    <property type="entry name" value="Cysteine proteinases"/>
    <property type="match status" value="1"/>
</dbReference>